<organism evidence="3 4">
    <name type="scientific">Phtheirospermum japonicum</name>
    <dbReference type="NCBI Taxonomy" id="374723"/>
    <lineage>
        <taxon>Eukaryota</taxon>
        <taxon>Viridiplantae</taxon>
        <taxon>Streptophyta</taxon>
        <taxon>Embryophyta</taxon>
        <taxon>Tracheophyta</taxon>
        <taxon>Spermatophyta</taxon>
        <taxon>Magnoliopsida</taxon>
        <taxon>eudicotyledons</taxon>
        <taxon>Gunneridae</taxon>
        <taxon>Pentapetalae</taxon>
        <taxon>asterids</taxon>
        <taxon>lamiids</taxon>
        <taxon>Lamiales</taxon>
        <taxon>Orobanchaceae</taxon>
        <taxon>Orobanchaceae incertae sedis</taxon>
        <taxon>Phtheirospermum</taxon>
    </lineage>
</organism>
<reference evidence="3" key="1">
    <citation type="submission" date="2020-07" db="EMBL/GenBank/DDBJ databases">
        <title>Ethylene signaling mediates host invasion by parasitic plants.</title>
        <authorList>
            <person name="Yoshida S."/>
        </authorList>
    </citation>
    <scope>NUCLEOTIDE SEQUENCE</scope>
    <source>
        <strain evidence="3">Okayama</strain>
    </source>
</reference>
<evidence type="ECO:0000256" key="2">
    <source>
        <dbReference type="PROSITE-ProRule" id="PRU00708"/>
    </source>
</evidence>
<feature type="repeat" description="PPR" evidence="2">
    <location>
        <begin position="307"/>
        <end position="341"/>
    </location>
</feature>
<accession>A0A830CCA3</accession>
<sequence>MKLGFEKNMHVNNSLLDMYARCGYMERAEILFDGMTKVNVVSWNIMISGYGKEHKIETAIECLNRMRACGFEPDEVTYVNLLTDCLKSGDVETGLRIFNSMPLPSLTLWNAMLSGYSQNGFYKEALMLFREMQLENVEPDRVTFAVILSSCASMGFLESGKQIHAVLLNTEFCTDLYVATGLINVYSKCGEIESAKRIFNNLSKYDIVCCNSMLAGLSVNSLNNEAFSLFNRMRVNGLLPTEFSYAAILNCCSSSSSLSQGRQVHGSITKNGHVDDIYVGSALLGMYCKCGDVDGARRVFDTMPFKNTVTWNEMIHGYAHNGCGADAVDLFEKMIRNNSEPDSITLVAVLTACSHSGLVDDGLRIFDSMRREFGLEPSSDHYACVIDCLGRAGRFGEVEEIIEKMPCKDDPIVWEVLLSSCRVHGNVILGRKAADQLFRIDSSNAAPYVLLANMYSSLGQWDDVNDVRGVMEEWRVWKEPGYSWV</sequence>
<comment type="caution">
    <text evidence="3">The sequence shown here is derived from an EMBL/GenBank/DDBJ whole genome shotgun (WGS) entry which is preliminary data.</text>
</comment>
<feature type="repeat" description="PPR" evidence="2">
    <location>
        <begin position="342"/>
        <end position="377"/>
    </location>
</feature>
<dbReference type="InterPro" id="IPR002885">
    <property type="entry name" value="PPR_rpt"/>
</dbReference>
<gene>
    <name evidence="3" type="ORF">PHJA_001736400</name>
</gene>
<dbReference type="GO" id="GO:0003723">
    <property type="term" value="F:RNA binding"/>
    <property type="evidence" value="ECO:0007669"/>
    <property type="project" value="InterPro"/>
</dbReference>
<keyword evidence="1" id="KW-0677">Repeat</keyword>
<dbReference type="PANTHER" id="PTHR47926">
    <property type="entry name" value="PENTATRICOPEPTIDE REPEAT-CONTAINING PROTEIN"/>
    <property type="match status" value="1"/>
</dbReference>
<dbReference type="InterPro" id="IPR046848">
    <property type="entry name" value="E_motif"/>
</dbReference>
<dbReference type="PANTHER" id="PTHR47926:SF343">
    <property type="entry name" value="PENTACOTRIPEPTIDE-REPEAT REGION OF PRORP DOMAIN-CONTAINING PROTEIN"/>
    <property type="match status" value="1"/>
</dbReference>
<dbReference type="Pfam" id="PF20431">
    <property type="entry name" value="E_motif"/>
    <property type="match status" value="1"/>
</dbReference>
<feature type="repeat" description="PPR" evidence="2">
    <location>
        <begin position="39"/>
        <end position="73"/>
    </location>
</feature>
<protein>
    <submittedName>
        <fullName evidence="3">Pentatricopeptide repeat-containing protein at4g20770</fullName>
    </submittedName>
</protein>
<dbReference type="EMBL" id="BMAC01000411">
    <property type="protein sequence ID" value="GFP95922.1"/>
    <property type="molecule type" value="Genomic_DNA"/>
</dbReference>
<dbReference type="Proteomes" id="UP000653305">
    <property type="component" value="Unassembled WGS sequence"/>
</dbReference>
<dbReference type="FunFam" id="1.25.40.10:FF:000285">
    <property type="entry name" value="Pentatricopeptide repeat-containing protein, chloroplastic"/>
    <property type="match status" value="1"/>
</dbReference>
<dbReference type="Gene3D" id="1.25.40.10">
    <property type="entry name" value="Tetratricopeptide repeat domain"/>
    <property type="match status" value="4"/>
</dbReference>
<evidence type="ECO:0000313" key="3">
    <source>
        <dbReference type="EMBL" id="GFP95922.1"/>
    </source>
</evidence>
<feature type="repeat" description="PPR" evidence="2">
    <location>
        <begin position="105"/>
        <end position="139"/>
    </location>
</feature>
<feature type="repeat" description="PPR" evidence="2">
    <location>
        <begin position="206"/>
        <end position="240"/>
    </location>
</feature>
<dbReference type="NCBIfam" id="TIGR00756">
    <property type="entry name" value="PPR"/>
    <property type="match status" value="6"/>
</dbReference>
<dbReference type="OrthoDB" id="185373at2759"/>
<dbReference type="FunFam" id="1.25.40.10:FF:000782">
    <property type="entry name" value="Pentatricopeptide repeat-containing protein"/>
    <property type="match status" value="1"/>
</dbReference>
<dbReference type="PROSITE" id="PS51375">
    <property type="entry name" value="PPR"/>
    <property type="match status" value="5"/>
</dbReference>
<dbReference type="InterPro" id="IPR011990">
    <property type="entry name" value="TPR-like_helical_dom_sf"/>
</dbReference>
<dbReference type="Pfam" id="PF13041">
    <property type="entry name" value="PPR_2"/>
    <property type="match status" value="4"/>
</dbReference>
<dbReference type="FunFam" id="1.25.40.10:FF:000031">
    <property type="entry name" value="Pentatricopeptide repeat-containing protein mitochondrial"/>
    <property type="match status" value="1"/>
</dbReference>
<proteinExistence type="predicted"/>
<name>A0A830CCA3_9LAMI</name>
<keyword evidence="4" id="KW-1185">Reference proteome</keyword>
<dbReference type="InterPro" id="IPR046960">
    <property type="entry name" value="PPR_At4g14850-like_plant"/>
</dbReference>
<dbReference type="FunFam" id="1.25.40.10:FF:000090">
    <property type="entry name" value="Pentatricopeptide repeat-containing protein, chloroplastic"/>
    <property type="match status" value="1"/>
</dbReference>
<dbReference type="GO" id="GO:0009451">
    <property type="term" value="P:RNA modification"/>
    <property type="evidence" value="ECO:0007669"/>
    <property type="project" value="InterPro"/>
</dbReference>
<dbReference type="Pfam" id="PF01535">
    <property type="entry name" value="PPR"/>
    <property type="match status" value="4"/>
</dbReference>
<dbReference type="AlphaFoldDB" id="A0A830CCA3"/>
<evidence type="ECO:0000313" key="4">
    <source>
        <dbReference type="Proteomes" id="UP000653305"/>
    </source>
</evidence>
<evidence type="ECO:0000256" key="1">
    <source>
        <dbReference type="ARBA" id="ARBA00022737"/>
    </source>
</evidence>